<dbReference type="Proteomes" id="UP001139207">
    <property type="component" value="Unassembled WGS sequence"/>
</dbReference>
<dbReference type="InterPro" id="IPR036890">
    <property type="entry name" value="HATPase_C_sf"/>
</dbReference>
<proteinExistence type="predicted"/>
<feature type="transmembrane region" description="Helical" evidence="9">
    <location>
        <begin position="123"/>
        <end position="141"/>
    </location>
</feature>
<dbReference type="PANTHER" id="PTHR24421:SF10">
    <property type="entry name" value="NITRATE_NITRITE SENSOR PROTEIN NARQ"/>
    <property type="match status" value="1"/>
</dbReference>
<dbReference type="CDD" id="cd16917">
    <property type="entry name" value="HATPase_UhpB-NarQ-NarX-like"/>
    <property type="match status" value="1"/>
</dbReference>
<sequence length="420" mass="45083">MRRTKNPASPTRTSRMSRLTPVVRPVQSAVNRGAAHAGVPPLVLFLVVVFTAILFAVAWPTYFVTHEFFTATSPFRVAVVPLVAAAGTWPVLASLWRPWSSWLTVALACLVSVPFRYNMDFALGWPVPFHLALAFTLAVVVLRGPRNAVAVAVVGTLALMLTNPAEVIGGWIVGTAVWTVVFLLLRWLLASRRDLRREETRTSEQSEMRVMAEERNRLARDLHDVVAHQMSMIVVQSQSAPYRLQGVTPAIHAEFDSLSDTAREALNQVRELLGVLRSDAETGDTTPVGADQIGPTLQAARRAGMDVSWPAQSLDLAVSSLDDTTGVVLHRVLQECLSNASRHAPGSRVLVDLTVEDGWVTLTVDNGPAASDAIVPPEHSGGAGIQGMSARVRAVGGSFTALPAADGGFTVTAGVPVTTR</sequence>
<keyword evidence="5" id="KW-0547">Nucleotide-binding</keyword>
<evidence type="ECO:0000256" key="3">
    <source>
        <dbReference type="ARBA" id="ARBA00022553"/>
    </source>
</evidence>
<dbReference type="PANTHER" id="PTHR24421">
    <property type="entry name" value="NITRATE/NITRITE SENSOR PROTEIN NARX-RELATED"/>
    <property type="match status" value="1"/>
</dbReference>
<keyword evidence="7" id="KW-0067">ATP-binding</keyword>
<dbReference type="GO" id="GO:0016020">
    <property type="term" value="C:membrane"/>
    <property type="evidence" value="ECO:0007669"/>
    <property type="project" value="InterPro"/>
</dbReference>
<dbReference type="EMBL" id="JALIEA010000013">
    <property type="protein sequence ID" value="MCJ7858848.1"/>
    <property type="molecule type" value="Genomic_DNA"/>
</dbReference>
<feature type="domain" description="Signal transduction histidine kinase subgroup 3 dimerisation and phosphoacceptor" evidence="11">
    <location>
        <begin position="214"/>
        <end position="280"/>
    </location>
</feature>
<dbReference type="SUPFAM" id="SSF55874">
    <property type="entry name" value="ATPase domain of HSP90 chaperone/DNA topoisomerase II/histidine kinase"/>
    <property type="match status" value="1"/>
</dbReference>
<dbReference type="InterPro" id="IPR011712">
    <property type="entry name" value="Sig_transdc_His_kin_sub3_dim/P"/>
</dbReference>
<dbReference type="InterPro" id="IPR050482">
    <property type="entry name" value="Sensor_HK_TwoCompSys"/>
</dbReference>
<dbReference type="Gene3D" id="1.20.5.1930">
    <property type="match status" value="1"/>
</dbReference>
<evidence type="ECO:0000256" key="7">
    <source>
        <dbReference type="ARBA" id="ARBA00022840"/>
    </source>
</evidence>
<keyword evidence="8" id="KW-0902">Two-component regulatory system</keyword>
<evidence type="ECO:0000259" key="11">
    <source>
        <dbReference type="Pfam" id="PF07730"/>
    </source>
</evidence>
<keyword evidence="4" id="KW-0808">Transferase</keyword>
<keyword evidence="9" id="KW-0472">Membrane</keyword>
<evidence type="ECO:0000256" key="1">
    <source>
        <dbReference type="ARBA" id="ARBA00000085"/>
    </source>
</evidence>
<comment type="catalytic activity">
    <reaction evidence="1">
        <text>ATP + protein L-histidine = ADP + protein N-phospho-L-histidine.</text>
        <dbReference type="EC" id="2.7.13.3"/>
    </reaction>
</comment>
<keyword evidence="9" id="KW-0812">Transmembrane</keyword>
<evidence type="ECO:0000256" key="6">
    <source>
        <dbReference type="ARBA" id="ARBA00022777"/>
    </source>
</evidence>
<evidence type="ECO:0000256" key="9">
    <source>
        <dbReference type="SAM" id="Phobius"/>
    </source>
</evidence>
<feature type="transmembrane region" description="Helical" evidence="9">
    <location>
        <begin position="171"/>
        <end position="189"/>
    </location>
</feature>
<dbReference type="EC" id="2.7.13.3" evidence="2"/>
<reference evidence="12" key="1">
    <citation type="submission" date="2022-04" db="EMBL/GenBank/DDBJ databases">
        <title>Corynebacterium kalidii LD5P10.</title>
        <authorList>
            <person name="Sun J.Q."/>
        </authorList>
    </citation>
    <scope>NUCLEOTIDE SEQUENCE</scope>
    <source>
        <strain evidence="12">LD5P10</strain>
    </source>
</reference>
<evidence type="ECO:0000256" key="4">
    <source>
        <dbReference type="ARBA" id="ARBA00022679"/>
    </source>
</evidence>
<name>A0A9X1WIH4_9CORY</name>
<protein>
    <recommendedName>
        <fullName evidence="2">histidine kinase</fullName>
        <ecNumber evidence="2">2.7.13.3</ecNumber>
    </recommendedName>
</protein>
<dbReference type="RefSeq" id="WP_244804583.1">
    <property type="nucleotide sequence ID" value="NZ_JALIEA010000013.1"/>
</dbReference>
<feature type="domain" description="Histidine kinase/HSP90-like ATPase" evidence="10">
    <location>
        <begin position="329"/>
        <end position="418"/>
    </location>
</feature>
<evidence type="ECO:0000256" key="5">
    <source>
        <dbReference type="ARBA" id="ARBA00022741"/>
    </source>
</evidence>
<feature type="transmembrane region" description="Helical" evidence="9">
    <location>
        <begin position="74"/>
        <end position="92"/>
    </location>
</feature>
<accession>A0A9X1WIH4</accession>
<dbReference type="GO" id="GO:0046983">
    <property type="term" value="F:protein dimerization activity"/>
    <property type="evidence" value="ECO:0007669"/>
    <property type="project" value="InterPro"/>
</dbReference>
<keyword evidence="13" id="KW-1185">Reference proteome</keyword>
<feature type="transmembrane region" description="Helical" evidence="9">
    <location>
        <begin position="42"/>
        <end position="62"/>
    </location>
</feature>
<dbReference type="GO" id="GO:0005524">
    <property type="term" value="F:ATP binding"/>
    <property type="evidence" value="ECO:0007669"/>
    <property type="project" value="UniProtKB-KW"/>
</dbReference>
<dbReference type="AlphaFoldDB" id="A0A9X1WIH4"/>
<evidence type="ECO:0000313" key="12">
    <source>
        <dbReference type="EMBL" id="MCJ7858848.1"/>
    </source>
</evidence>
<evidence type="ECO:0000256" key="2">
    <source>
        <dbReference type="ARBA" id="ARBA00012438"/>
    </source>
</evidence>
<keyword evidence="6 12" id="KW-0418">Kinase</keyword>
<evidence type="ECO:0000259" key="10">
    <source>
        <dbReference type="Pfam" id="PF02518"/>
    </source>
</evidence>
<keyword evidence="3" id="KW-0597">Phosphoprotein</keyword>
<organism evidence="12 13">
    <name type="scientific">Corynebacterium kalidii</name>
    <dbReference type="NCBI Taxonomy" id="2931982"/>
    <lineage>
        <taxon>Bacteria</taxon>
        <taxon>Bacillati</taxon>
        <taxon>Actinomycetota</taxon>
        <taxon>Actinomycetes</taxon>
        <taxon>Mycobacteriales</taxon>
        <taxon>Corynebacteriaceae</taxon>
        <taxon>Corynebacterium</taxon>
    </lineage>
</organism>
<evidence type="ECO:0000256" key="8">
    <source>
        <dbReference type="ARBA" id="ARBA00023012"/>
    </source>
</evidence>
<comment type="caution">
    <text evidence="12">The sequence shown here is derived from an EMBL/GenBank/DDBJ whole genome shotgun (WGS) entry which is preliminary data.</text>
</comment>
<dbReference type="Pfam" id="PF07730">
    <property type="entry name" value="HisKA_3"/>
    <property type="match status" value="1"/>
</dbReference>
<evidence type="ECO:0000313" key="13">
    <source>
        <dbReference type="Proteomes" id="UP001139207"/>
    </source>
</evidence>
<dbReference type="Gene3D" id="3.30.565.10">
    <property type="entry name" value="Histidine kinase-like ATPase, C-terminal domain"/>
    <property type="match status" value="1"/>
</dbReference>
<gene>
    <name evidence="12" type="ORF">MUN33_08985</name>
</gene>
<dbReference type="InterPro" id="IPR003594">
    <property type="entry name" value="HATPase_dom"/>
</dbReference>
<dbReference type="Pfam" id="PF02518">
    <property type="entry name" value="HATPase_c"/>
    <property type="match status" value="1"/>
</dbReference>
<dbReference type="GO" id="GO:0000155">
    <property type="term" value="F:phosphorelay sensor kinase activity"/>
    <property type="evidence" value="ECO:0007669"/>
    <property type="project" value="InterPro"/>
</dbReference>
<keyword evidence="9" id="KW-1133">Transmembrane helix</keyword>